<evidence type="ECO:0000313" key="2">
    <source>
        <dbReference type="Proteomes" id="UP000824150"/>
    </source>
</evidence>
<sequence length="64" mass="7317">DKVKYQGETGFIFGRRASGYFDVRRLDGSRISAGVSCRKLKLVEKRRTYLTEIRFQEDGNSSPA</sequence>
<reference evidence="1" key="2">
    <citation type="submission" date="2021-04" db="EMBL/GenBank/DDBJ databases">
        <authorList>
            <person name="Gilroy R."/>
        </authorList>
    </citation>
    <scope>NUCLEOTIDE SEQUENCE</scope>
    <source>
        <strain evidence="1">687</strain>
    </source>
</reference>
<gene>
    <name evidence="1" type="ORF">IAA31_07545</name>
</gene>
<feature type="non-terminal residue" evidence="1">
    <location>
        <position position="1"/>
    </location>
</feature>
<dbReference type="AlphaFoldDB" id="A0A9E2NSP2"/>
<evidence type="ECO:0000313" key="1">
    <source>
        <dbReference type="EMBL" id="MBU3827327.1"/>
    </source>
</evidence>
<comment type="caution">
    <text evidence="1">The sequence shown here is derived from an EMBL/GenBank/DDBJ whole genome shotgun (WGS) entry which is preliminary data.</text>
</comment>
<protein>
    <recommendedName>
        <fullName evidence="3">HNH endonuclease</fullName>
    </recommendedName>
</protein>
<accession>A0A9E2NSP2</accession>
<proteinExistence type="predicted"/>
<evidence type="ECO:0008006" key="3">
    <source>
        <dbReference type="Google" id="ProtNLM"/>
    </source>
</evidence>
<name>A0A9E2NSP2_9GAMM</name>
<dbReference type="Proteomes" id="UP000824150">
    <property type="component" value="Unassembled WGS sequence"/>
</dbReference>
<dbReference type="EMBL" id="JAHLFG010000084">
    <property type="protein sequence ID" value="MBU3827327.1"/>
    <property type="molecule type" value="Genomic_DNA"/>
</dbReference>
<organism evidence="1 2">
    <name type="scientific">Candidatus Anaerobiospirillum merdipullorum</name>
    <dbReference type="NCBI Taxonomy" id="2838450"/>
    <lineage>
        <taxon>Bacteria</taxon>
        <taxon>Pseudomonadati</taxon>
        <taxon>Pseudomonadota</taxon>
        <taxon>Gammaproteobacteria</taxon>
        <taxon>Aeromonadales</taxon>
        <taxon>Succinivibrionaceae</taxon>
        <taxon>Anaerobiospirillum</taxon>
    </lineage>
</organism>
<reference evidence="1" key="1">
    <citation type="journal article" date="2021" name="PeerJ">
        <title>Extensive microbial diversity within the chicken gut microbiome revealed by metagenomics and culture.</title>
        <authorList>
            <person name="Gilroy R."/>
            <person name="Ravi A."/>
            <person name="Getino M."/>
            <person name="Pursley I."/>
            <person name="Horton D.L."/>
            <person name="Alikhan N.F."/>
            <person name="Baker D."/>
            <person name="Gharbi K."/>
            <person name="Hall N."/>
            <person name="Watson M."/>
            <person name="Adriaenssens E.M."/>
            <person name="Foster-Nyarko E."/>
            <person name="Jarju S."/>
            <person name="Secka A."/>
            <person name="Antonio M."/>
            <person name="Oren A."/>
            <person name="Chaudhuri R.R."/>
            <person name="La Ragione R."/>
            <person name="Hildebrand F."/>
            <person name="Pallen M.J."/>
        </authorList>
    </citation>
    <scope>NUCLEOTIDE SEQUENCE</scope>
    <source>
        <strain evidence="1">687</strain>
    </source>
</reference>